<dbReference type="InterPro" id="IPR005119">
    <property type="entry name" value="LysR_subst-bd"/>
</dbReference>
<keyword evidence="3" id="KW-0238">DNA-binding</keyword>
<reference evidence="6 7" key="1">
    <citation type="submission" date="2015-10" db="EMBL/GenBank/DDBJ databases">
        <title>Candidatus Desulfofervidus auxilii, a hydrogenotrophic sulfate-reducing bacterium involved in the thermophilic anaerobic oxidation of methane.</title>
        <authorList>
            <person name="Krukenberg V."/>
            <person name="Richter M."/>
            <person name="Wegener G."/>
        </authorList>
    </citation>
    <scope>NUCLEOTIDE SEQUENCE [LARGE SCALE GENOMIC DNA]</scope>
    <source>
        <strain evidence="6 7">HS1</strain>
    </source>
</reference>
<accession>A0A7U4TH79</accession>
<dbReference type="SUPFAM" id="SSF46785">
    <property type="entry name" value="Winged helix' DNA-binding domain"/>
    <property type="match status" value="1"/>
</dbReference>
<dbReference type="PROSITE" id="PS50931">
    <property type="entry name" value="HTH_LYSR"/>
    <property type="match status" value="1"/>
</dbReference>
<organism evidence="6 7">
    <name type="scientific">Desulfofervidus auxilii</name>
    <dbReference type="NCBI Taxonomy" id="1621989"/>
    <lineage>
        <taxon>Bacteria</taxon>
        <taxon>Pseudomonadati</taxon>
        <taxon>Thermodesulfobacteriota</taxon>
        <taxon>Candidatus Desulfofervidia</taxon>
        <taxon>Candidatus Desulfofervidales</taxon>
        <taxon>Candidatus Desulfofervidaceae</taxon>
        <taxon>Candidatus Desulfofervidus</taxon>
    </lineage>
</organism>
<dbReference type="PANTHER" id="PTHR30126:SF64">
    <property type="entry name" value="HTH-TYPE TRANSCRIPTIONAL REGULATOR CITR"/>
    <property type="match status" value="1"/>
</dbReference>
<sequence length="298" mass="33491">MDFKKLSLFCKVFELRSFSKAAQQAYLTQPSVSGYIASLENLLGTRLFDRQGREVTPTQAGEIFYKYAKRLLALKEEAENEVNLFLGYKKGNLKLGGSTIPGQYILPKLLGKFKSIYPDVKIFLKISDTKQIVDFVLNGEIEIGTVGAKVSEPKLAFVPFAKDELVLAMPSDYALSPKEFSLTSLQNLPFILREQGSGTRMVMEHFLNQRGINIDKLNIVAELGSTEAVRQAIINGIGISILSKRAIEIELKAGLIKIVYFDKKPLKRDFYLVYLEHKTLSPFAQAFLEFALEKTESE</sequence>
<dbReference type="Gene3D" id="1.10.10.10">
    <property type="entry name" value="Winged helix-like DNA-binding domain superfamily/Winged helix DNA-binding domain"/>
    <property type="match status" value="1"/>
</dbReference>
<dbReference type="InterPro" id="IPR036388">
    <property type="entry name" value="WH-like_DNA-bd_sf"/>
</dbReference>
<dbReference type="CDD" id="cd08420">
    <property type="entry name" value="PBP2_CysL_like"/>
    <property type="match status" value="1"/>
</dbReference>
<evidence type="ECO:0000256" key="1">
    <source>
        <dbReference type="ARBA" id="ARBA00009437"/>
    </source>
</evidence>
<protein>
    <submittedName>
        <fullName evidence="6">LysR family transcriptional regulator</fullName>
    </submittedName>
</protein>
<dbReference type="PRINTS" id="PR00039">
    <property type="entry name" value="HTHLYSR"/>
</dbReference>
<evidence type="ECO:0000256" key="4">
    <source>
        <dbReference type="ARBA" id="ARBA00023163"/>
    </source>
</evidence>
<gene>
    <name evidence="6" type="ORF">HS1_000142</name>
</gene>
<dbReference type="EMBL" id="CP013015">
    <property type="protein sequence ID" value="AMM39948.1"/>
    <property type="molecule type" value="Genomic_DNA"/>
</dbReference>
<proteinExistence type="inferred from homology"/>
<dbReference type="Gene3D" id="3.40.190.290">
    <property type="match status" value="1"/>
</dbReference>
<dbReference type="FunFam" id="1.10.10.10:FF:000001">
    <property type="entry name" value="LysR family transcriptional regulator"/>
    <property type="match status" value="1"/>
</dbReference>
<dbReference type="Pfam" id="PF00126">
    <property type="entry name" value="HTH_1"/>
    <property type="match status" value="1"/>
</dbReference>
<dbReference type="NCBIfam" id="NF040786">
    <property type="entry name" value="LysR_Sec_metab"/>
    <property type="match status" value="1"/>
</dbReference>
<dbReference type="AlphaFoldDB" id="A0A7U4TH79"/>
<dbReference type="SUPFAM" id="SSF53850">
    <property type="entry name" value="Periplasmic binding protein-like II"/>
    <property type="match status" value="1"/>
</dbReference>
<dbReference type="KEGG" id="daw:HS1_000142"/>
<dbReference type="Proteomes" id="UP000070560">
    <property type="component" value="Chromosome"/>
</dbReference>
<keyword evidence="2" id="KW-0805">Transcription regulation</keyword>
<dbReference type="PANTHER" id="PTHR30126">
    <property type="entry name" value="HTH-TYPE TRANSCRIPTIONAL REGULATOR"/>
    <property type="match status" value="1"/>
</dbReference>
<feature type="domain" description="HTH lysR-type" evidence="5">
    <location>
        <begin position="1"/>
        <end position="58"/>
    </location>
</feature>
<dbReference type="GO" id="GO:0003700">
    <property type="term" value="F:DNA-binding transcription factor activity"/>
    <property type="evidence" value="ECO:0007669"/>
    <property type="project" value="InterPro"/>
</dbReference>
<dbReference type="Pfam" id="PF03466">
    <property type="entry name" value="LysR_substrate"/>
    <property type="match status" value="1"/>
</dbReference>
<dbReference type="RefSeq" id="WP_066060266.1">
    <property type="nucleotide sequence ID" value="NZ_CP013015.1"/>
</dbReference>
<comment type="similarity">
    <text evidence="1">Belongs to the LysR transcriptional regulatory family.</text>
</comment>
<name>A0A7U4TH79_DESA2</name>
<dbReference type="InterPro" id="IPR047788">
    <property type="entry name" value="LysR-like_Sec_metab"/>
</dbReference>
<evidence type="ECO:0000313" key="6">
    <source>
        <dbReference type="EMBL" id="AMM39948.1"/>
    </source>
</evidence>
<keyword evidence="4" id="KW-0804">Transcription</keyword>
<evidence type="ECO:0000256" key="2">
    <source>
        <dbReference type="ARBA" id="ARBA00023015"/>
    </source>
</evidence>
<dbReference type="InterPro" id="IPR036390">
    <property type="entry name" value="WH_DNA-bd_sf"/>
</dbReference>
<keyword evidence="7" id="KW-1185">Reference proteome</keyword>
<dbReference type="InterPro" id="IPR000847">
    <property type="entry name" value="LysR_HTH_N"/>
</dbReference>
<evidence type="ECO:0000313" key="7">
    <source>
        <dbReference type="Proteomes" id="UP000070560"/>
    </source>
</evidence>
<dbReference type="GO" id="GO:0000976">
    <property type="term" value="F:transcription cis-regulatory region binding"/>
    <property type="evidence" value="ECO:0007669"/>
    <property type="project" value="TreeGrafter"/>
</dbReference>
<evidence type="ECO:0000259" key="5">
    <source>
        <dbReference type="PROSITE" id="PS50931"/>
    </source>
</evidence>
<dbReference type="OrthoDB" id="9808620at2"/>
<evidence type="ECO:0000256" key="3">
    <source>
        <dbReference type="ARBA" id="ARBA00023125"/>
    </source>
</evidence>